<dbReference type="PROSITE" id="PS51257">
    <property type="entry name" value="PROKAR_LIPOPROTEIN"/>
    <property type="match status" value="1"/>
</dbReference>
<evidence type="ECO:0000313" key="3">
    <source>
        <dbReference type="Proteomes" id="UP000077069"/>
    </source>
</evidence>
<dbReference type="Proteomes" id="UP000077069">
    <property type="component" value="Unassembled WGS sequence"/>
</dbReference>
<proteinExistence type="predicted"/>
<protein>
    <submittedName>
        <fullName evidence="2">Uncharacterized protein</fullName>
    </submittedName>
</protein>
<dbReference type="EMBL" id="KV441557">
    <property type="protein sequence ID" value="OAG01421.1"/>
    <property type="molecule type" value="Genomic_DNA"/>
</dbReference>
<keyword evidence="3" id="KW-1185">Reference proteome</keyword>
<reference evidence="2 3" key="1">
    <citation type="submission" date="2016-05" db="EMBL/GenBank/DDBJ databases">
        <title>Comparative analysis of secretome profiles of manganese(II)-oxidizing ascomycete fungi.</title>
        <authorList>
            <consortium name="DOE Joint Genome Institute"/>
            <person name="Zeiner C.A."/>
            <person name="Purvine S.O."/>
            <person name="Zink E.M."/>
            <person name="Wu S."/>
            <person name="Pasa-Tolic L."/>
            <person name="Chaput D.L."/>
            <person name="Haridas S."/>
            <person name="Grigoriev I.V."/>
            <person name="Santelli C.M."/>
            <person name="Hansel C.M."/>
        </authorList>
    </citation>
    <scope>NUCLEOTIDE SEQUENCE [LARGE SCALE GENOMIC DNA]</scope>
    <source>
        <strain evidence="2 3">AP3s5-JAC2a</strain>
    </source>
</reference>
<evidence type="ECO:0000313" key="2">
    <source>
        <dbReference type="EMBL" id="OAG01421.1"/>
    </source>
</evidence>
<name>A0A177C2P6_9PLEO</name>
<dbReference type="InParanoid" id="A0A177C2P6"/>
<evidence type="ECO:0000256" key="1">
    <source>
        <dbReference type="SAM" id="MobiDB-lite"/>
    </source>
</evidence>
<dbReference type="RefSeq" id="XP_018031786.1">
    <property type="nucleotide sequence ID" value="XM_018185545.1"/>
</dbReference>
<dbReference type="GeneID" id="28769031"/>
<organism evidence="2 3">
    <name type="scientific">Paraphaeosphaeria sporulosa</name>
    <dbReference type="NCBI Taxonomy" id="1460663"/>
    <lineage>
        <taxon>Eukaryota</taxon>
        <taxon>Fungi</taxon>
        <taxon>Dikarya</taxon>
        <taxon>Ascomycota</taxon>
        <taxon>Pezizomycotina</taxon>
        <taxon>Dothideomycetes</taxon>
        <taxon>Pleosporomycetidae</taxon>
        <taxon>Pleosporales</taxon>
        <taxon>Massarineae</taxon>
        <taxon>Didymosphaeriaceae</taxon>
        <taxon>Paraphaeosphaeria</taxon>
    </lineage>
</organism>
<feature type="region of interest" description="Disordered" evidence="1">
    <location>
        <begin position="209"/>
        <end position="234"/>
    </location>
</feature>
<dbReference type="OrthoDB" id="10576900at2759"/>
<dbReference type="AlphaFoldDB" id="A0A177C2P6"/>
<gene>
    <name evidence="2" type="ORF">CC84DRAFT_194390</name>
</gene>
<sequence length="234" mass="24765">MMRIARLRPVPFSSTTVALASCSRDHVPKGRIYISDVRESRFAPGPGLASFSKGRRPTQRAAFLAPAPAAREGSGSGRAARCEDWLAWAVTLPCSDAGTLATTRRSMGRLDTAAPSSSLGPRCFIWAAPMQRTDDVAAGGASGDGAVRRGERGWVGCGPWRRLVDAIRLLRWMLAEGPDIRRRCLAGWAGVVVLAAVDTGVEQRAAGWSRCPGPWASPAAARQMQPSPSPGGSS</sequence>
<accession>A0A177C2P6</accession>